<evidence type="ECO:0000313" key="9">
    <source>
        <dbReference type="Proteomes" id="UP001234581"/>
    </source>
</evidence>
<organism evidence="8 9">
    <name type="scientific">Lichtheimia ornata</name>
    <dbReference type="NCBI Taxonomy" id="688661"/>
    <lineage>
        <taxon>Eukaryota</taxon>
        <taxon>Fungi</taxon>
        <taxon>Fungi incertae sedis</taxon>
        <taxon>Mucoromycota</taxon>
        <taxon>Mucoromycotina</taxon>
        <taxon>Mucoromycetes</taxon>
        <taxon>Mucorales</taxon>
        <taxon>Lichtheimiaceae</taxon>
        <taxon>Lichtheimia</taxon>
    </lineage>
</organism>
<evidence type="ECO:0000259" key="6">
    <source>
        <dbReference type="Pfam" id="PF01068"/>
    </source>
</evidence>
<reference evidence="8 9" key="1">
    <citation type="submission" date="2023-03" db="EMBL/GenBank/DDBJ databases">
        <title>Genome sequence of Lichtheimia ornata CBS 291.66.</title>
        <authorList>
            <person name="Mohabir J.T."/>
            <person name="Shea T.P."/>
            <person name="Kurbessoian T."/>
            <person name="Berby B."/>
            <person name="Fontaine J."/>
            <person name="Livny J."/>
            <person name="Gnirke A."/>
            <person name="Stajich J.E."/>
            <person name="Cuomo C.A."/>
        </authorList>
    </citation>
    <scope>NUCLEOTIDE SEQUENCE [LARGE SCALE GENOMIC DNA]</scope>
    <source>
        <strain evidence="8">CBS 291.66</strain>
    </source>
</reference>
<evidence type="ECO:0000259" key="7">
    <source>
        <dbReference type="Pfam" id="PF14743"/>
    </source>
</evidence>
<evidence type="ECO:0000256" key="1">
    <source>
        <dbReference type="ARBA" id="ARBA00001968"/>
    </source>
</evidence>
<dbReference type="InterPro" id="IPR029319">
    <property type="entry name" value="DNA_ligase_OB"/>
</dbReference>
<sequence>MFLFRRIVACTAPHRPFSTKTTHANSAKLDRLHELATTVNETSSNIEKALRVKRFMPCCHSIMKRIYDPHSRFHISSRTVLAYIERQGAKKNTPAATAPTTLEALLDALASRQLTGNAALEAAASFYLSYCHTASQQQIFCRILDRNLKMGVSTKTIQQILRRDDDQFRFPSVALAHLHPLSQHPLDNGEWYASRKLDGVRCIAFVNHDDIRFYSRTGRRFETLQKVEEAIRRRQKKKEGGDGSFVLDGEICVYDEHMEDFISVMKQIRTKQPMDHPVYEVFDLVDTQGFMKGVDPTPFTERQQYLKSWIGHSQPHLRMVPQTRITSKKMLKEMKDKAARHGWEGLVLRRDTGYQGKRSRDMIKIKKWKDQEFIVKSIETGRMRMPDTGEDKEVMTSVVIEHKGTTVSVGSGFTLQQRMRFLQNPDLIIGKPITVQYFAESPGENGQASLRFPTVKMVYEEGVRDV</sequence>
<name>A0AAD7UW55_9FUNG</name>
<dbReference type="PANTHER" id="PTHR47810">
    <property type="entry name" value="DNA LIGASE"/>
    <property type="match status" value="1"/>
</dbReference>
<comment type="cofactor">
    <cofactor evidence="1">
        <name>a divalent metal cation</name>
        <dbReference type="ChEBI" id="CHEBI:60240"/>
    </cofactor>
</comment>
<gene>
    <name evidence="8" type="ORF">O0I10_010662</name>
</gene>
<dbReference type="SUPFAM" id="SSF50249">
    <property type="entry name" value="Nucleic acid-binding proteins"/>
    <property type="match status" value="1"/>
</dbReference>
<dbReference type="GO" id="GO:0006260">
    <property type="term" value="P:DNA replication"/>
    <property type="evidence" value="ECO:0007669"/>
    <property type="project" value="UniProtKB-KW"/>
</dbReference>
<feature type="domain" description="ATP-dependent DNA ligase family profile" evidence="6">
    <location>
        <begin position="187"/>
        <end position="366"/>
    </location>
</feature>
<protein>
    <recommendedName>
        <fullName evidence="10">ATP-dependent DNA ligase family profile domain-containing protein</fullName>
    </recommendedName>
</protein>
<accession>A0AAD7UW55</accession>
<keyword evidence="5" id="KW-0234">DNA repair</keyword>
<evidence type="ECO:0000256" key="2">
    <source>
        <dbReference type="ARBA" id="ARBA00022598"/>
    </source>
</evidence>
<evidence type="ECO:0000313" key="8">
    <source>
        <dbReference type="EMBL" id="KAJ8653625.1"/>
    </source>
</evidence>
<dbReference type="GO" id="GO:0006310">
    <property type="term" value="P:DNA recombination"/>
    <property type="evidence" value="ECO:0007669"/>
    <property type="project" value="InterPro"/>
</dbReference>
<dbReference type="SUPFAM" id="SSF56091">
    <property type="entry name" value="DNA ligase/mRNA capping enzyme, catalytic domain"/>
    <property type="match status" value="1"/>
</dbReference>
<dbReference type="RefSeq" id="XP_058338539.1">
    <property type="nucleotide sequence ID" value="XM_058490641.1"/>
</dbReference>
<evidence type="ECO:0008006" key="10">
    <source>
        <dbReference type="Google" id="ProtNLM"/>
    </source>
</evidence>
<proteinExistence type="predicted"/>
<dbReference type="Proteomes" id="UP001234581">
    <property type="component" value="Unassembled WGS sequence"/>
</dbReference>
<dbReference type="Gene3D" id="2.40.50.140">
    <property type="entry name" value="Nucleic acid-binding proteins"/>
    <property type="match status" value="1"/>
</dbReference>
<evidence type="ECO:0000256" key="5">
    <source>
        <dbReference type="ARBA" id="ARBA00023204"/>
    </source>
</evidence>
<dbReference type="Pfam" id="PF14743">
    <property type="entry name" value="DNA_ligase_OB_2"/>
    <property type="match status" value="1"/>
</dbReference>
<dbReference type="InterPro" id="IPR050326">
    <property type="entry name" value="NAD_dep_DNA_ligaseB"/>
</dbReference>
<dbReference type="GO" id="GO:0005524">
    <property type="term" value="F:ATP binding"/>
    <property type="evidence" value="ECO:0007669"/>
    <property type="project" value="InterPro"/>
</dbReference>
<dbReference type="GO" id="GO:0006281">
    <property type="term" value="P:DNA repair"/>
    <property type="evidence" value="ECO:0007669"/>
    <property type="project" value="UniProtKB-KW"/>
</dbReference>
<comment type="caution">
    <text evidence="8">The sequence shown here is derived from an EMBL/GenBank/DDBJ whole genome shotgun (WGS) entry which is preliminary data.</text>
</comment>
<dbReference type="Pfam" id="PF01068">
    <property type="entry name" value="DNA_ligase_A_M"/>
    <property type="match status" value="1"/>
</dbReference>
<keyword evidence="2" id="KW-0436">Ligase</keyword>
<dbReference type="InterPro" id="IPR012340">
    <property type="entry name" value="NA-bd_OB-fold"/>
</dbReference>
<keyword evidence="3" id="KW-0235">DNA replication</keyword>
<keyword evidence="9" id="KW-1185">Reference proteome</keyword>
<evidence type="ECO:0000256" key="3">
    <source>
        <dbReference type="ARBA" id="ARBA00022705"/>
    </source>
</evidence>
<feature type="domain" description="DNA ligase OB-like" evidence="7">
    <location>
        <begin position="391"/>
        <end position="457"/>
    </location>
</feature>
<dbReference type="AlphaFoldDB" id="A0AAD7UW55"/>
<dbReference type="PANTHER" id="PTHR47810:SF1">
    <property type="entry name" value="DNA LIGASE B"/>
    <property type="match status" value="1"/>
</dbReference>
<dbReference type="EMBL" id="JARTCD010000074">
    <property type="protein sequence ID" value="KAJ8653625.1"/>
    <property type="molecule type" value="Genomic_DNA"/>
</dbReference>
<dbReference type="Gene3D" id="3.30.470.30">
    <property type="entry name" value="DNA ligase/mRNA capping enzyme"/>
    <property type="match status" value="1"/>
</dbReference>
<dbReference type="GO" id="GO:0003910">
    <property type="term" value="F:DNA ligase (ATP) activity"/>
    <property type="evidence" value="ECO:0007669"/>
    <property type="project" value="InterPro"/>
</dbReference>
<evidence type="ECO:0000256" key="4">
    <source>
        <dbReference type="ARBA" id="ARBA00022763"/>
    </source>
</evidence>
<dbReference type="GeneID" id="83218065"/>
<keyword evidence="4" id="KW-0227">DNA damage</keyword>
<dbReference type="InterPro" id="IPR012310">
    <property type="entry name" value="DNA_ligase_ATP-dep_cent"/>
</dbReference>